<feature type="region of interest" description="Disordered" evidence="1">
    <location>
        <begin position="1"/>
        <end position="34"/>
    </location>
</feature>
<evidence type="ECO:0000256" key="1">
    <source>
        <dbReference type="SAM" id="MobiDB-lite"/>
    </source>
</evidence>
<dbReference type="InterPro" id="IPR003347">
    <property type="entry name" value="JmjC_dom"/>
</dbReference>
<dbReference type="PROSITE" id="PS51184">
    <property type="entry name" value="JMJC"/>
    <property type="match status" value="1"/>
</dbReference>
<evidence type="ECO:0000313" key="4">
    <source>
        <dbReference type="Proteomes" id="UP001163798"/>
    </source>
</evidence>
<accession>A0AA38NMQ8</accession>
<evidence type="ECO:0000259" key="2">
    <source>
        <dbReference type="PROSITE" id="PS51184"/>
    </source>
</evidence>
<dbReference type="SMART" id="SM00558">
    <property type="entry name" value="JmjC"/>
    <property type="match status" value="1"/>
</dbReference>
<dbReference type="Gene3D" id="2.60.120.650">
    <property type="entry name" value="Cupin"/>
    <property type="match status" value="1"/>
</dbReference>
<dbReference type="Pfam" id="PF02373">
    <property type="entry name" value="JmjC"/>
    <property type="match status" value="1"/>
</dbReference>
<dbReference type="Proteomes" id="UP001163798">
    <property type="component" value="Unassembled WGS sequence"/>
</dbReference>
<sequence>MRRTMEERRKEIRQGFRSSVPTPADKPSTASRLTQTTCSSCDSTTKMECKVVQPWARTQDQVLTCKGWTLDNLLKMHKNFLAGDRVPVSKTTEEVIATFDAKGIPAVIEGLQHLPGWKDDLLNVDCLADDSSIEKVPVRNIHNNVDTKLSLLDFIERTRNASPFVQPGESERLYGKDLETPQSWIDWLHRGNVVPSCLLPTTDNLLVHLPESAKVDTLMSYIGTGDTFTPSHKDLCASHGQNLMCYTENDGSSFWFMTRRQDARAVADYFHNKLEHDIDHESYVTSVEDFARAPFPVYVIEQKLGDLVIVPRTSCHQVVNHGGLTVKVSWSRMSLKSISQAVYYELPLCRRVCRPETYRVRLTLYYTIRALYTKFSEQHTVLSCSTDLRNQAQQITQALRIFDDVLQNECVEDYVSLPCHLSSESNHLSCDFCGADIFQSFLECEECSSDGDPCTICPECYAEGRSCSCQLMQPTQVRPLNVILQERDEVIRGLQEHWKTSSEEGVE</sequence>
<reference evidence="3" key="1">
    <citation type="submission" date="2022-08" db="EMBL/GenBank/DDBJ databases">
        <authorList>
            <consortium name="DOE Joint Genome Institute"/>
            <person name="Min B."/>
            <person name="Riley R."/>
            <person name="Sierra-Patev S."/>
            <person name="Naranjo-Ortiz M."/>
            <person name="Looney B."/>
            <person name="Konkel Z."/>
            <person name="Slot J.C."/>
            <person name="Sakamoto Y."/>
            <person name="Steenwyk J.L."/>
            <person name="Rokas A."/>
            <person name="Carro J."/>
            <person name="Camarero S."/>
            <person name="Ferreira P."/>
            <person name="Molpeceres G."/>
            <person name="Ruiz-Duenas F.J."/>
            <person name="Serrano A."/>
            <person name="Henrissat B."/>
            <person name="Drula E."/>
            <person name="Hughes K.W."/>
            <person name="Mata J.L."/>
            <person name="Ishikawa N.K."/>
            <person name="Vargas-Isla R."/>
            <person name="Ushijima S."/>
            <person name="Smith C.A."/>
            <person name="Ahrendt S."/>
            <person name="Andreopoulos W."/>
            <person name="He G."/>
            <person name="Labutti K."/>
            <person name="Lipzen A."/>
            <person name="Ng V."/>
            <person name="Sandor L."/>
            <person name="Barry K."/>
            <person name="Martinez A.T."/>
            <person name="Xiao Y."/>
            <person name="Gibbons J.G."/>
            <person name="Terashima K."/>
            <person name="Hibbett D.S."/>
            <person name="Grigoriev I.V."/>
        </authorList>
    </citation>
    <scope>NUCLEOTIDE SEQUENCE</scope>
    <source>
        <strain evidence="3">TFB10291</strain>
    </source>
</reference>
<proteinExistence type="predicted"/>
<evidence type="ECO:0000313" key="3">
    <source>
        <dbReference type="EMBL" id="KAJ3787428.1"/>
    </source>
</evidence>
<organism evidence="3 4">
    <name type="scientific">Lentinula aff. detonsa</name>
    <dbReference type="NCBI Taxonomy" id="2804958"/>
    <lineage>
        <taxon>Eukaryota</taxon>
        <taxon>Fungi</taxon>
        <taxon>Dikarya</taxon>
        <taxon>Basidiomycota</taxon>
        <taxon>Agaricomycotina</taxon>
        <taxon>Agaricomycetes</taxon>
        <taxon>Agaricomycetidae</taxon>
        <taxon>Agaricales</taxon>
        <taxon>Marasmiineae</taxon>
        <taxon>Omphalotaceae</taxon>
        <taxon>Lentinula</taxon>
    </lineage>
</organism>
<name>A0AA38NMQ8_9AGAR</name>
<gene>
    <name evidence="3" type="ORF">GGU10DRAFT_288318</name>
</gene>
<dbReference type="AlphaFoldDB" id="A0AA38NMQ8"/>
<feature type="compositionally biased region" description="Basic and acidic residues" evidence="1">
    <location>
        <begin position="1"/>
        <end position="14"/>
    </location>
</feature>
<keyword evidence="4" id="KW-1185">Reference proteome</keyword>
<dbReference type="SUPFAM" id="SSF51197">
    <property type="entry name" value="Clavaminate synthase-like"/>
    <property type="match status" value="1"/>
</dbReference>
<feature type="domain" description="JmjC" evidence="2">
    <location>
        <begin position="169"/>
        <end position="349"/>
    </location>
</feature>
<dbReference type="EMBL" id="MU793292">
    <property type="protein sequence ID" value="KAJ3787428.1"/>
    <property type="molecule type" value="Genomic_DNA"/>
</dbReference>
<feature type="non-terminal residue" evidence="3">
    <location>
        <position position="1"/>
    </location>
</feature>
<comment type="caution">
    <text evidence="3">The sequence shown here is derived from an EMBL/GenBank/DDBJ whole genome shotgun (WGS) entry which is preliminary data.</text>
</comment>
<protein>
    <recommendedName>
        <fullName evidence="2">JmjC domain-containing protein</fullName>
    </recommendedName>
</protein>